<dbReference type="InterPro" id="IPR007588">
    <property type="entry name" value="Znf_FLYWCH"/>
</dbReference>
<dbReference type="GO" id="GO:0008270">
    <property type="term" value="F:zinc ion binding"/>
    <property type="evidence" value="ECO:0007669"/>
    <property type="project" value="UniProtKB-KW"/>
</dbReference>
<sequence>MESMPSEKNKTILIIKGYKFRFHKMLQGEVQRWTCCKNSCKCYFKLFSDNVMLKNCNEHNHEKCDEKILNRQKISNAVKRKAVDDVSIRSSTIFTGTNKKLQ</sequence>
<keyword evidence="1" id="KW-0479">Metal-binding</keyword>
<dbReference type="Gene3D" id="2.20.25.240">
    <property type="match status" value="1"/>
</dbReference>
<evidence type="ECO:0000259" key="4">
    <source>
        <dbReference type="Pfam" id="PF04500"/>
    </source>
</evidence>
<accession>A0A2S2R2D7</accession>
<evidence type="ECO:0000256" key="2">
    <source>
        <dbReference type="ARBA" id="ARBA00022771"/>
    </source>
</evidence>
<dbReference type="OrthoDB" id="6608722at2759"/>
<protein>
    <recommendedName>
        <fullName evidence="4">FLYWCH-type domain-containing protein</fullName>
    </recommendedName>
</protein>
<gene>
    <name evidence="5" type="ORF">g.84563</name>
</gene>
<dbReference type="EMBL" id="GGMS01014737">
    <property type="protein sequence ID" value="MBY83940.1"/>
    <property type="molecule type" value="Transcribed_RNA"/>
</dbReference>
<keyword evidence="2" id="KW-0863">Zinc-finger</keyword>
<evidence type="ECO:0000313" key="5">
    <source>
        <dbReference type="EMBL" id="MBY83940.1"/>
    </source>
</evidence>
<organism evidence="5">
    <name type="scientific">Sipha flava</name>
    <name type="common">yellow sugarcane aphid</name>
    <dbReference type="NCBI Taxonomy" id="143950"/>
    <lineage>
        <taxon>Eukaryota</taxon>
        <taxon>Metazoa</taxon>
        <taxon>Ecdysozoa</taxon>
        <taxon>Arthropoda</taxon>
        <taxon>Hexapoda</taxon>
        <taxon>Insecta</taxon>
        <taxon>Pterygota</taxon>
        <taxon>Neoptera</taxon>
        <taxon>Paraneoptera</taxon>
        <taxon>Hemiptera</taxon>
        <taxon>Sternorrhyncha</taxon>
        <taxon>Aphidomorpha</taxon>
        <taxon>Aphidoidea</taxon>
        <taxon>Aphididae</taxon>
        <taxon>Sipha</taxon>
    </lineage>
</organism>
<proteinExistence type="predicted"/>
<evidence type="ECO:0000256" key="1">
    <source>
        <dbReference type="ARBA" id="ARBA00022723"/>
    </source>
</evidence>
<evidence type="ECO:0000256" key="3">
    <source>
        <dbReference type="ARBA" id="ARBA00022833"/>
    </source>
</evidence>
<dbReference type="AlphaFoldDB" id="A0A2S2R2D7"/>
<dbReference type="Pfam" id="PF04500">
    <property type="entry name" value="FLYWCH"/>
    <property type="match status" value="1"/>
</dbReference>
<keyword evidence="3" id="KW-0862">Zinc</keyword>
<name>A0A2S2R2D7_9HEMI</name>
<feature type="domain" description="FLYWCH-type" evidence="4">
    <location>
        <begin position="5"/>
        <end position="61"/>
    </location>
</feature>
<reference evidence="5" key="1">
    <citation type="submission" date="2018-04" db="EMBL/GenBank/DDBJ databases">
        <title>Transcriptome assembly of Sipha flava.</title>
        <authorList>
            <person name="Scully E.D."/>
            <person name="Geib S.M."/>
            <person name="Palmer N.A."/>
            <person name="Koch K."/>
            <person name="Bradshaw J."/>
            <person name="Heng-Moss T."/>
            <person name="Sarath G."/>
        </authorList>
    </citation>
    <scope>NUCLEOTIDE SEQUENCE</scope>
</reference>